<evidence type="ECO:0000256" key="1">
    <source>
        <dbReference type="SAM" id="MobiDB-lite"/>
    </source>
</evidence>
<dbReference type="AlphaFoldDB" id="A0A8S2SA57"/>
<reference evidence="2" key="1">
    <citation type="submission" date="2021-02" db="EMBL/GenBank/DDBJ databases">
        <authorList>
            <person name="Nowell W R."/>
        </authorList>
    </citation>
    <scope>NUCLEOTIDE SEQUENCE</scope>
</reference>
<evidence type="ECO:0000313" key="3">
    <source>
        <dbReference type="Proteomes" id="UP000681967"/>
    </source>
</evidence>
<gene>
    <name evidence="2" type="ORF">BYL167_LOCUS24165</name>
</gene>
<evidence type="ECO:0000313" key="2">
    <source>
        <dbReference type="EMBL" id="CAF4215410.1"/>
    </source>
</evidence>
<dbReference type="Proteomes" id="UP000681967">
    <property type="component" value="Unassembled WGS sequence"/>
</dbReference>
<dbReference type="EMBL" id="CAJOBH010019926">
    <property type="protein sequence ID" value="CAF4215410.1"/>
    <property type="molecule type" value="Genomic_DNA"/>
</dbReference>
<proteinExistence type="predicted"/>
<feature type="non-terminal residue" evidence="2">
    <location>
        <position position="1"/>
    </location>
</feature>
<comment type="caution">
    <text evidence="2">The sequence shown here is derived from an EMBL/GenBank/DDBJ whole genome shotgun (WGS) entry which is preliminary data.</text>
</comment>
<feature type="region of interest" description="Disordered" evidence="1">
    <location>
        <begin position="1"/>
        <end position="41"/>
    </location>
</feature>
<name>A0A8S2SA57_9BILA</name>
<sequence length="41" mass="4442">QPGGMMPRYPGQMMMPGGRPPIPRPYGPPPRFPPGVRPGQT</sequence>
<accession>A0A8S2SA57</accession>
<organism evidence="2 3">
    <name type="scientific">Rotaria magnacalcarata</name>
    <dbReference type="NCBI Taxonomy" id="392030"/>
    <lineage>
        <taxon>Eukaryota</taxon>
        <taxon>Metazoa</taxon>
        <taxon>Spiralia</taxon>
        <taxon>Gnathifera</taxon>
        <taxon>Rotifera</taxon>
        <taxon>Eurotatoria</taxon>
        <taxon>Bdelloidea</taxon>
        <taxon>Philodinida</taxon>
        <taxon>Philodinidae</taxon>
        <taxon>Rotaria</taxon>
    </lineage>
</organism>
<feature type="compositionally biased region" description="Pro residues" evidence="1">
    <location>
        <begin position="18"/>
        <end position="41"/>
    </location>
</feature>
<protein>
    <submittedName>
        <fullName evidence="2">Uncharacterized protein</fullName>
    </submittedName>
</protein>
<feature type="compositionally biased region" description="Low complexity" evidence="1">
    <location>
        <begin position="1"/>
        <end position="17"/>
    </location>
</feature>